<comment type="caution">
    <text evidence="1">The sequence shown here is derived from an EMBL/GenBank/DDBJ whole genome shotgun (WGS) entry which is preliminary data.</text>
</comment>
<gene>
    <name evidence="1" type="ORF">MLD38_011319</name>
</gene>
<dbReference type="EMBL" id="CM042883">
    <property type="protein sequence ID" value="KAI4373161.1"/>
    <property type="molecule type" value="Genomic_DNA"/>
</dbReference>
<sequence length="320" mass="36491">MSSAESELASMLSVFDESVYQRLQTLNPPILRILWLSHVLGFLTFVHHRAHELISDLDMPQQERRRLSSWYLDDSIDLLRLCDVIRAEAENLRMRCLVLSTAANLVRPRGGVSEDQLRRVKDHLSGVDPEKSFYPRQVSPRRGKMEEALDGLRLNLEKLMATTAKASAVKELLTPAGTARMILLGVGVWSLMLGGLVASAFTRSPMPVRPRMAPGEFRWSETFNTIELDISRELRRKFGRKDGSEQILADMEGLERRTKQVLNAMGDDKKDNGVAMRSAVRELFRAKERVEAVLQQVKREENALFMKVTDIRNEHLRVIL</sequence>
<name>A0ACB9R5P7_9MYRT</name>
<keyword evidence="2" id="KW-1185">Reference proteome</keyword>
<evidence type="ECO:0000313" key="2">
    <source>
        <dbReference type="Proteomes" id="UP001057402"/>
    </source>
</evidence>
<proteinExistence type="predicted"/>
<accession>A0ACB9R5P7</accession>
<organism evidence="1 2">
    <name type="scientific">Melastoma candidum</name>
    <dbReference type="NCBI Taxonomy" id="119954"/>
    <lineage>
        <taxon>Eukaryota</taxon>
        <taxon>Viridiplantae</taxon>
        <taxon>Streptophyta</taxon>
        <taxon>Embryophyta</taxon>
        <taxon>Tracheophyta</taxon>
        <taxon>Spermatophyta</taxon>
        <taxon>Magnoliopsida</taxon>
        <taxon>eudicotyledons</taxon>
        <taxon>Gunneridae</taxon>
        <taxon>Pentapetalae</taxon>
        <taxon>rosids</taxon>
        <taxon>malvids</taxon>
        <taxon>Myrtales</taxon>
        <taxon>Melastomataceae</taxon>
        <taxon>Melastomatoideae</taxon>
        <taxon>Melastomateae</taxon>
        <taxon>Melastoma</taxon>
    </lineage>
</organism>
<dbReference type="Proteomes" id="UP001057402">
    <property type="component" value="Chromosome 4"/>
</dbReference>
<evidence type="ECO:0000313" key="1">
    <source>
        <dbReference type="EMBL" id="KAI4373161.1"/>
    </source>
</evidence>
<reference evidence="2" key="1">
    <citation type="journal article" date="2023" name="Front. Plant Sci.">
        <title>Chromosomal-level genome assembly of Melastoma candidum provides insights into trichome evolution.</title>
        <authorList>
            <person name="Zhong Y."/>
            <person name="Wu W."/>
            <person name="Sun C."/>
            <person name="Zou P."/>
            <person name="Liu Y."/>
            <person name="Dai S."/>
            <person name="Zhou R."/>
        </authorList>
    </citation>
    <scope>NUCLEOTIDE SEQUENCE [LARGE SCALE GENOMIC DNA]</scope>
</reference>
<protein>
    <submittedName>
        <fullName evidence="1">Uncharacterized protein</fullName>
    </submittedName>
</protein>